<sequence>MKVSMQFKNKITVNGKNLLMKEQCLHSSLSKKVLSLVVDAEQMKVLATPVTLQNPHLELPAVQTPFTKYSGFGVNTSIMMKIYLEVDNSHSFMSRKPGQVQTRDKGGWTGPNPTSLEYGLASWLPAESERVDDDGLNHLQHLCPQFEKTINNIDDNYIFKYVEDCIRICTVVPVKLNFISFNPMSLQESVV</sequence>
<organism evidence="1">
    <name type="scientific">Timema douglasi</name>
    <name type="common">Walking stick</name>
    <dbReference type="NCBI Taxonomy" id="61478"/>
    <lineage>
        <taxon>Eukaryota</taxon>
        <taxon>Metazoa</taxon>
        <taxon>Ecdysozoa</taxon>
        <taxon>Arthropoda</taxon>
        <taxon>Hexapoda</taxon>
        <taxon>Insecta</taxon>
        <taxon>Pterygota</taxon>
        <taxon>Neoptera</taxon>
        <taxon>Polyneoptera</taxon>
        <taxon>Phasmatodea</taxon>
        <taxon>Timematodea</taxon>
        <taxon>Timematoidea</taxon>
        <taxon>Timematidae</taxon>
        <taxon>Timema</taxon>
    </lineage>
</organism>
<name>A0A7R8VEL0_TIMDO</name>
<dbReference type="AlphaFoldDB" id="A0A7R8VEL0"/>
<reference evidence="1" key="1">
    <citation type="submission" date="2020-11" db="EMBL/GenBank/DDBJ databases">
        <authorList>
            <person name="Tran Van P."/>
        </authorList>
    </citation>
    <scope>NUCLEOTIDE SEQUENCE</scope>
</reference>
<protein>
    <submittedName>
        <fullName evidence="1">Uncharacterized protein</fullName>
    </submittedName>
</protein>
<accession>A0A7R8VEL0</accession>
<dbReference type="EMBL" id="OA564957">
    <property type="protein sequence ID" value="CAD7195959.1"/>
    <property type="molecule type" value="Genomic_DNA"/>
</dbReference>
<evidence type="ECO:0000313" key="1">
    <source>
        <dbReference type="EMBL" id="CAD7195959.1"/>
    </source>
</evidence>
<proteinExistence type="predicted"/>
<gene>
    <name evidence="1" type="ORF">TDIB3V08_LOCUS2322</name>
</gene>